<comment type="caution">
    <text evidence="2">The sequence shown here is derived from an EMBL/GenBank/DDBJ whole genome shotgun (WGS) entry which is preliminary data.</text>
</comment>
<keyword evidence="1" id="KW-0812">Transmembrane</keyword>
<gene>
    <name evidence="2" type="ORF">DP939_16485</name>
</gene>
<evidence type="ECO:0000256" key="1">
    <source>
        <dbReference type="SAM" id="Phobius"/>
    </source>
</evidence>
<protein>
    <submittedName>
        <fullName evidence="2">Uncharacterized protein</fullName>
    </submittedName>
</protein>
<organism evidence="2 3">
    <name type="scientific">Spongiactinospora rosea</name>
    <dbReference type="NCBI Taxonomy" id="2248750"/>
    <lineage>
        <taxon>Bacteria</taxon>
        <taxon>Bacillati</taxon>
        <taxon>Actinomycetota</taxon>
        <taxon>Actinomycetes</taxon>
        <taxon>Streptosporangiales</taxon>
        <taxon>Streptosporangiaceae</taxon>
        <taxon>Spongiactinospora</taxon>
    </lineage>
</organism>
<dbReference type="Proteomes" id="UP000253303">
    <property type="component" value="Unassembled WGS sequence"/>
</dbReference>
<reference evidence="2 3" key="1">
    <citation type="submission" date="2018-06" db="EMBL/GenBank/DDBJ databases">
        <title>Sphaerisporangium craniellae sp. nov., isolated from a marine sponge in the South China Sea.</title>
        <authorList>
            <person name="Li L."/>
        </authorList>
    </citation>
    <scope>NUCLEOTIDE SEQUENCE [LARGE SCALE GENOMIC DNA]</scope>
    <source>
        <strain evidence="2 3">LHW63015</strain>
    </source>
</reference>
<feature type="transmembrane region" description="Helical" evidence="1">
    <location>
        <begin position="68"/>
        <end position="90"/>
    </location>
</feature>
<dbReference type="EMBL" id="QMEY01000006">
    <property type="protein sequence ID" value="RBQ18811.1"/>
    <property type="molecule type" value="Genomic_DNA"/>
</dbReference>
<keyword evidence="3" id="KW-1185">Reference proteome</keyword>
<sequence>MGPELMRLASAVRAVLGGAASLAVSAALGWPGTALLAGGFTAMAASPAVRDLHRRDRLITLGPGVVVFSAAVAAGAVAAGVVFLVVICLAGSCAQVRCQGGRGWAS</sequence>
<keyword evidence="1" id="KW-1133">Transmembrane helix</keyword>
<dbReference type="RefSeq" id="WP_113981595.1">
    <property type="nucleotide sequence ID" value="NZ_QMEY01000006.1"/>
</dbReference>
<proteinExistence type="predicted"/>
<accession>A0A366LY08</accession>
<name>A0A366LY08_9ACTN</name>
<dbReference type="AlphaFoldDB" id="A0A366LY08"/>
<evidence type="ECO:0000313" key="3">
    <source>
        <dbReference type="Proteomes" id="UP000253303"/>
    </source>
</evidence>
<keyword evidence="1" id="KW-0472">Membrane</keyword>
<evidence type="ECO:0000313" key="2">
    <source>
        <dbReference type="EMBL" id="RBQ18811.1"/>
    </source>
</evidence>